<comment type="caution">
    <text evidence="1">The sequence shown here is derived from an EMBL/GenBank/DDBJ whole genome shotgun (WGS) entry which is preliminary data.</text>
</comment>
<dbReference type="Proteomes" id="UP000218807">
    <property type="component" value="Unassembled WGS sequence"/>
</dbReference>
<reference evidence="1 2" key="1">
    <citation type="submission" date="2017-09" db="EMBL/GenBank/DDBJ databases">
        <title>Comparative genomics of rhizobia isolated from Phaseolus vulgaris in China.</title>
        <authorList>
            <person name="Tong W."/>
        </authorList>
    </citation>
    <scope>NUCLEOTIDE SEQUENCE [LARGE SCALE GENOMIC DNA]</scope>
    <source>
        <strain evidence="1 2">L101</strain>
    </source>
</reference>
<organism evidence="1 2">
    <name type="scientific">Rhizobium sophoriradicis</name>
    <dbReference type="NCBI Taxonomy" id="1535245"/>
    <lineage>
        <taxon>Bacteria</taxon>
        <taxon>Pseudomonadati</taxon>
        <taxon>Pseudomonadota</taxon>
        <taxon>Alphaproteobacteria</taxon>
        <taxon>Hyphomicrobiales</taxon>
        <taxon>Rhizobiaceae</taxon>
        <taxon>Rhizobium/Agrobacterium group</taxon>
        <taxon>Rhizobium</taxon>
    </lineage>
</organism>
<evidence type="ECO:0000313" key="1">
    <source>
        <dbReference type="EMBL" id="PCK78992.1"/>
    </source>
</evidence>
<evidence type="ECO:0000313" key="2">
    <source>
        <dbReference type="Proteomes" id="UP000218807"/>
    </source>
</evidence>
<proteinExistence type="predicted"/>
<keyword evidence="2" id="KW-1185">Reference proteome</keyword>
<dbReference type="EMBL" id="NXDM01000023">
    <property type="protein sequence ID" value="PCK78992.1"/>
    <property type="molecule type" value="Genomic_DNA"/>
</dbReference>
<accession>A0A2A5KPQ4</accession>
<protein>
    <submittedName>
        <fullName evidence="1">Uncharacterized protein</fullName>
    </submittedName>
</protein>
<gene>
    <name evidence="1" type="ORF">CPT34_21775</name>
</gene>
<dbReference type="AlphaFoldDB" id="A0A2A5KPQ4"/>
<sequence>MAVIPWAVALWKKIGFWWRRGSMSWDLASDGVGRQFSWGHAQSSGAAAWRMEEFALGIHMIPPDRFTN</sequence>
<name>A0A2A5KPQ4_9HYPH</name>